<gene>
    <name evidence="1" type="ORF">LCGC14_2437560</name>
</gene>
<accession>A0A0F9BK68</accession>
<dbReference type="EMBL" id="LAZR01037430">
    <property type="protein sequence ID" value="KKL22225.1"/>
    <property type="molecule type" value="Genomic_DNA"/>
</dbReference>
<dbReference type="AlphaFoldDB" id="A0A0F9BK68"/>
<sequence length="110" mass="11903">MGTRCLTVFKEEDGTEIAVMYRQMDGYPSGHGQELADFLAGKALVNGIGADDSKDTAFNGMHCLAASVVAHFKKDLGSVYLYPAGTRDVGEEYTYTVTGRMGEKPTIKTK</sequence>
<organism evidence="1">
    <name type="scientific">marine sediment metagenome</name>
    <dbReference type="NCBI Taxonomy" id="412755"/>
    <lineage>
        <taxon>unclassified sequences</taxon>
        <taxon>metagenomes</taxon>
        <taxon>ecological metagenomes</taxon>
    </lineage>
</organism>
<evidence type="ECO:0000313" key="1">
    <source>
        <dbReference type="EMBL" id="KKL22225.1"/>
    </source>
</evidence>
<reference evidence="1" key="1">
    <citation type="journal article" date="2015" name="Nature">
        <title>Complex archaea that bridge the gap between prokaryotes and eukaryotes.</title>
        <authorList>
            <person name="Spang A."/>
            <person name="Saw J.H."/>
            <person name="Jorgensen S.L."/>
            <person name="Zaremba-Niedzwiedzka K."/>
            <person name="Martijn J."/>
            <person name="Lind A.E."/>
            <person name="van Eijk R."/>
            <person name="Schleper C."/>
            <person name="Guy L."/>
            <person name="Ettema T.J."/>
        </authorList>
    </citation>
    <scope>NUCLEOTIDE SEQUENCE</scope>
</reference>
<proteinExistence type="predicted"/>
<name>A0A0F9BK68_9ZZZZ</name>
<protein>
    <submittedName>
        <fullName evidence="1">Uncharacterized protein</fullName>
    </submittedName>
</protein>
<comment type="caution">
    <text evidence="1">The sequence shown here is derived from an EMBL/GenBank/DDBJ whole genome shotgun (WGS) entry which is preliminary data.</text>
</comment>